<gene>
    <name evidence="12" type="ORF">SAMN04489747_0328</name>
</gene>
<protein>
    <recommendedName>
        <fullName evidence="3">Prephenate dehydratase</fullName>
        <ecNumber evidence="2">4.2.1.51</ecNumber>
    </recommendedName>
</protein>
<dbReference type="OrthoDB" id="9802281at2"/>
<dbReference type="EC" id="4.2.1.51" evidence="2"/>
<evidence type="ECO:0000256" key="9">
    <source>
        <dbReference type="PIRSR" id="PIRSR001500-2"/>
    </source>
</evidence>
<dbReference type="Pfam" id="PF00800">
    <property type="entry name" value="PDT"/>
    <property type="match status" value="1"/>
</dbReference>
<keyword evidence="7" id="KW-0456">Lyase</keyword>
<dbReference type="InterPro" id="IPR008242">
    <property type="entry name" value="Chor_mutase/pphenate_deHydtase"/>
</dbReference>
<dbReference type="FunFam" id="3.40.190.10:FF:000064">
    <property type="entry name" value="Prephenate dehydratase"/>
    <property type="match status" value="1"/>
</dbReference>
<evidence type="ECO:0000256" key="2">
    <source>
        <dbReference type="ARBA" id="ARBA00013147"/>
    </source>
</evidence>
<evidence type="ECO:0000256" key="1">
    <source>
        <dbReference type="ARBA" id="ARBA00004741"/>
    </source>
</evidence>
<keyword evidence="5" id="KW-0057">Aromatic amino acid biosynthesis</keyword>
<dbReference type="PANTHER" id="PTHR21022:SF19">
    <property type="entry name" value="PREPHENATE DEHYDRATASE-RELATED"/>
    <property type="match status" value="1"/>
</dbReference>
<dbReference type="Proteomes" id="UP000198546">
    <property type="component" value="Chromosome i"/>
</dbReference>
<dbReference type="Gene3D" id="3.40.190.10">
    <property type="entry name" value="Periplasmic binding protein-like II"/>
    <property type="match status" value="2"/>
</dbReference>
<dbReference type="FunFam" id="3.30.70.260:FF:000012">
    <property type="entry name" value="Prephenate dehydratase"/>
    <property type="match status" value="1"/>
</dbReference>
<evidence type="ECO:0000256" key="4">
    <source>
        <dbReference type="ARBA" id="ARBA00022605"/>
    </source>
</evidence>
<keyword evidence="13" id="KW-1185">Reference proteome</keyword>
<evidence type="ECO:0000256" key="3">
    <source>
        <dbReference type="ARBA" id="ARBA00021872"/>
    </source>
</evidence>
<evidence type="ECO:0000259" key="11">
    <source>
        <dbReference type="PROSITE" id="PS51671"/>
    </source>
</evidence>
<comment type="catalytic activity">
    <reaction evidence="8">
        <text>prephenate + H(+) = 3-phenylpyruvate + CO2 + H2O</text>
        <dbReference type="Rhea" id="RHEA:21648"/>
        <dbReference type="ChEBI" id="CHEBI:15377"/>
        <dbReference type="ChEBI" id="CHEBI:15378"/>
        <dbReference type="ChEBI" id="CHEBI:16526"/>
        <dbReference type="ChEBI" id="CHEBI:18005"/>
        <dbReference type="ChEBI" id="CHEBI:29934"/>
        <dbReference type="EC" id="4.2.1.51"/>
    </reaction>
</comment>
<dbReference type="SUPFAM" id="SSF55021">
    <property type="entry name" value="ACT-like"/>
    <property type="match status" value="1"/>
</dbReference>
<dbReference type="InterPro" id="IPR001086">
    <property type="entry name" value="Preph_deHydtase"/>
</dbReference>
<dbReference type="SUPFAM" id="SSF53850">
    <property type="entry name" value="Periplasmic binding protein-like II"/>
    <property type="match status" value="1"/>
</dbReference>
<organism evidence="12 13">
    <name type="scientific">Auraticoccus monumenti</name>
    <dbReference type="NCBI Taxonomy" id="675864"/>
    <lineage>
        <taxon>Bacteria</taxon>
        <taxon>Bacillati</taxon>
        <taxon>Actinomycetota</taxon>
        <taxon>Actinomycetes</taxon>
        <taxon>Propionibacteriales</taxon>
        <taxon>Propionibacteriaceae</taxon>
        <taxon>Auraticoccus</taxon>
    </lineage>
</organism>
<feature type="domain" description="Prephenate dehydratase" evidence="10">
    <location>
        <begin position="13"/>
        <end position="192"/>
    </location>
</feature>
<dbReference type="PIRSF" id="PIRSF001500">
    <property type="entry name" value="Chor_mut_pdt_Ppr"/>
    <property type="match status" value="1"/>
</dbReference>
<keyword evidence="6" id="KW-0584">Phenylalanine biosynthesis</keyword>
<dbReference type="Gene3D" id="3.30.70.260">
    <property type="match status" value="1"/>
</dbReference>
<dbReference type="GO" id="GO:0009094">
    <property type="term" value="P:L-phenylalanine biosynthetic process"/>
    <property type="evidence" value="ECO:0007669"/>
    <property type="project" value="UniProtKB-UniPathway"/>
</dbReference>
<dbReference type="GO" id="GO:0005737">
    <property type="term" value="C:cytoplasm"/>
    <property type="evidence" value="ECO:0007669"/>
    <property type="project" value="TreeGrafter"/>
</dbReference>
<evidence type="ECO:0000256" key="5">
    <source>
        <dbReference type="ARBA" id="ARBA00023141"/>
    </source>
</evidence>
<dbReference type="EMBL" id="LT629688">
    <property type="protein sequence ID" value="SDD16181.1"/>
    <property type="molecule type" value="Genomic_DNA"/>
</dbReference>
<dbReference type="UniPathway" id="UPA00121">
    <property type="reaction ID" value="UER00345"/>
</dbReference>
<dbReference type="CDD" id="cd04905">
    <property type="entry name" value="ACT_CM-PDT"/>
    <property type="match status" value="1"/>
</dbReference>
<proteinExistence type="predicted"/>
<dbReference type="InterPro" id="IPR002912">
    <property type="entry name" value="ACT_dom"/>
</dbReference>
<dbReference type="AlphaFoldDB" id="A0A1G6SHR7"/>
<dbReference type="NCBIfam" id="NF008865">
    <property type="entry name" value="PRK11898.1"/>
    <property type="match status" value="1"/>
</dbReference>
<dbReference type="GO" id="GO:0004664">
    <property type="term" value="F:prephenate dehydratase activity"/>
    <property type="evidence" value="ECO:0007669"/>
    <property type="project" value="UniProtKB-EC"/>
</dbReference>
<evidence type="ECO:0000313" key="12">
    <source>
        <dbReference type="EMBL" id="SDD16181.1"/>
    </source>
</evidence>
<evidence type="ECO:0000256" key="8">
    <source>
        <dbReference type="ARBA" id="ARBA00047848"/>
    </source>
</evidence>
<accession>A0A1G6SHR7</accession>
<name>A0A1G6SHR7_9ACTN</name>
<evidence type="ECO:0000256" key="7">
    <source>
        <dbReference type="ARBA" id="ARBA00023239"/>
    </source>
</evidence>
<dbReference type="Pfam" id="PF01842">
    <property type="entry name" value="ACT"/>
    <property type="match status" value="1"/>
</dbReference>
<dbReference type="PROSITE" id="PS51171">
    <property type="entry name" value="PREPHENATE_DEHYDR_3"/>
    <property type="match status" value="1"/>
</dbReference>
<keyword evidence="4" id="KW-0028">Amino-acid biosynthesis</keyword>
<reference evidence="12 13" key="1">
    <citation type="submission" date="2016-10" db="EMBL/GenBank/DDBJ databases">
        <authorList>
            <person name="de Groot N.N."/>
        </authorList>
    </citation>
    <scope>NUCLEOTIDE SEQUENCE [LARGE SCALE GENOMIC DNA]</scope>
    <source>
        <strain evidence="12 13">MON 2.2</strain>
    </source>
</reference>
<dbReference type="PROSITE" id="PS51671">
    <property type="entry name" value="ACT"/>
    <property type="match status" value="1"/>
</dbReference>
<feature type="domain" description="ACT" evidence="11">
    <location>
        <begin position="207"/>
        <end position="285"/>
    </location>
</feature>
<comment type="pathway">
    <text evidence="1">Amino-acid biosynthesis; L-phenylalanine biosynthesis; phenylpyruvate from prephenate: step 1/1.</text>
</comment>
<dbReference type="STRING" id="675864.SAMN04489747_0328"/>
<evidence type="ECO:0000259" key="10">
    <source>
        <dbReference type="PROSITE" id="PS51171"/>
    </source>
</evidence>
<evidence type="ECO:0000313" key="13">
    <source>
        <dbReference type="Proteomes" id="UP000198546"/>
    </source>
</evidence>
<dbReference type="PANTHER" id="PTHR21022">
    <property type="entry name" value="PREPHENATE DEHYDRATASE P PROTEIN"/>
    <property type="match status" value="1"/>
</dbReference>
<dbReference type="InterPro" id="IPR045865">
    <property type="entry name" value="ACT-like_dom_sf"/>
</dbReference>
<feature type="site" description="Essential for prephenate dehydratase activity" evidence="9">
    <location>
        <position position="185"/>
    </location>
</feature>
<sequence>MPDLAGPTDPPTSYGYLGPAGTFTHQALLGLGLTSTEPRPYPSVPAALHAVRSGEVDAVLVPIENSVEGGVSATLDALTYGAPLVITREAVIDVQFDLYVRPGTRLEDVGQVITHPHAAAQCRGWLDAHLPAATVTERGSTAGAAVTVADPDSGYDAAICAPVAGRSQGLVAAAEAIADNPDAQTRFVLVSRPGELPPRTGRDKTTLVCFMRRDRSGALLEILDQFASRGVNLCRIESRPTRTTLGSYCFSIDAEGHLDDARLAEAVMGLHRICQAVVFLGSYTRADEVAPTVAAGHADDDYAEAVAWLASLRRSTR</sequence>
<dbReference type="RefSeq" id="WP_090589998.1">
    <property type="nucleotide sequence ID" value="NZ_LT629688.1"/>
</dbReference>
<dbReference type="CDD" id="cd13632">
    <property type="entry name" value="PBP2_Aa-PDT_like"/>
    <property type="match status" value="1"/>
</dbReference>
<evidence type="ECO:0000256" key="6">
    <source>
        <dbReference type="ARBA" id="ARBA00023222"/>
    </source>
</evidence>